<feature type="chain" id="PRO_5046155133" description="Fibronectin type-III domain-containing protein" evidence="3">
    <location>
        <begin position="29"/>
        <end position="607"/>
    </location>
</feature>
<evidence type="ECO:0000256" key="3">
    <source>
        <dbReference type="SAM" id="SignalP"/>
    </source>
</evidence>
<keyword evidence="1" id="KW-0677">Repeat</keyword>
<evidence type="ECO:0000313" key="6">
    <source>
        <dbReference type="Proteomes" id="UP001153642"/>
    </source>
</evidence>
<dbReference type="PROSITE" id="PS50853">
    <property type="entry name" value="FN3"/>
    <property type="match status" value="3"/>
</dbReference>
<evidence type="ECO:0000256" key="1">
    <source>
        <dbReference type="ARBA" id="ARBA00022737"/>
    </source>
</evidence>
<feature type="domain" description="Fibronectin type-III" evidence="4">
    <location>
        <begin position="361"/>
        <end position="450"/>
    </location>
</feature>
<gene>
    <name evidence="5" type="ORF">OSR52_14230</name>
</gene>
<dbReference type="Pfam" id="PF00041">
    <property type="entry name" value="fn3"/>
    <property type="match status" value="3"/>
</dbReference>
<dbReference type="InterPro" id="IPR050991">
    <property type="entry name" value="ECM_Regulatory_Proteins"/>
</dbReference>
<dbReference type="Gene3D" id="2.60.120.260">
    <property type="entry name" value="Galactose-binding domain-like"/>
    <property type="match status" value="1"/>
</dbReference>
<keyword evidence="3" id="KW-0732">Signal</keyword>
<keyword evidence="2" id="KW-0175">Coiled coil</keyword>
<organism evidence="5 6">
    <name type="scientific">Galbibacter pacificus</name>
    <dbReference type="NCBI Taxonomy" id="2996052"/>
    <lineage>
        <taxon>Bacteria</taxon>
        <taxon>Pseudomonadati</taxon>
        <taxon>Bacteroidota</taxon>
        <taxon>Flavobacteriia</taxon>
        <taxon>Flavobacteriales</taxon>
        <taxon>Flavobacteriaceae</taxon>
        <taxon>Galbibacter</taxon>
    </lineage>
</organism>
<dbReference type="RefSeq" id="WP_277900705.1">
    <property type="nucleotide sequence ID" value="NZ_JAPMUA010000005.1"/>
</dbReference>
<dbReference type="SUPFAM" id="SSF49785">
    <property type="entry name" value="Galactose-binding domain-like"/>
    <property type="match status" value="1"/>
</dbReference>
<feature type="coiled-coil region" evidence="2">
    <location>
        <begin position="566"/>
        <end position="607"/>
    </location>
</feature>
<dbReference type="EMBL" id="JAPMUA010000005">
    <property type="protein sequence ID" value="MDG3587029.1"/>
    <property type="molecule type" value="Genomic_DNA"/>
</dbReference>
<accession>A0ABT6FUT0</accession>
<feature type="signal peptide" evidence="3">
    <location>
        <begin position="1"/>
        <end position="28"/>
    </location>
</feature>
<reference evidence="5" key="1">
    <citation type="submission" date="2022-11" db="EMBL/GenBank/DDBJ databases">
        <title>High-quality draft genome sequence of Galbibacter sp. strain CMA-7.</title>
        <authorList>
            <person name="Wei L."/>
            <person name="Dong C."/>
            <person name="Shao Z."/>
        </authorList>
    </citation>
    <scope>NUCLEOTIDE SEQUENCE</scope>
    <source>
        <strain evidence="5">CMA-7</strain>
    </source>
</reference>
<sequence>MRLKITFFILLMSFCGLTAQNLHTQANAASITNEADATTGWTGGAVITSTATDAQNGTYSLLISSSGVSSGRNGEYTFNVVNGETYNITIWAKRAPQSYLPAFANWSGFTGFSTTNITNPDWAPYNFTLTANASTATIRIYTSPSYRGNISGDGVLIDAVNITTDDLDTEAPSAVVDLAASGTTDTGTNLSWTASTDNVAVTDYEVFRDGTSIGLTGGATNFSASGLTASTSYAFTVFAHDAAGNTSAVSNTANVTTNAPAGDTEAPSAVVDLAASGTTATTTNLSWTASTDNVAVTDYEVFRDGTSIGLTGGATNFSASGLTASTSYAFTVFARDAAGNTSAVSNTANVTTNAPAGDTEAPSAVSDLAASGTTATTTNLSWTASTDNVAVTDYEVFRDGTSIGLTGGATNFSASGLTASTSYAFTIFAHDAAGNTSAVSNTANVTTTAGSGGGVTPYTTENANLDTVDWQANNLFANGNVGIGTSATLGYRLAVAGNIVAEEVRVALQGNWPDYVFEDAYTLPSLEEVENHIKENKHLINIPSASEIEKNGIGLGDMDVKLLRKIEELTLYTLQQEKKINELQAEKNTLNDLLKRIEKIEKELNNQ</sequence>
<dbReference type="InterPro" id="IPR003961">
    <property type="entry name" value="FN3_dom"/>
</dbReference>
<dbReference type="PANTHER" id="PTHR46708:SF2">
    <property type="entry name" value="FIBRONECTIN TYPE-III DOMAIN-CONTAINING PROTEIN"/>
    <property type="match status" value="1"/>
</dbReference>
<dbReference type="Gene3D" id="2.60.40.10">
    <property type="entry name" value="Immunoglobulins"/>
    <property type="match status" value="3"/>
</dbReference>
<dbReference type="InterPro" id="IPR013783">
    <property type="entry name" value="Ig-like_fold"/>
</dbReference>
<dbReference type="PANTHER" id="PTHR46708">
    <property type="entry name" value="TENASCIN"/>
    <property type="match status" value="1"/>
</dbReference>
<dbReference type="SUPFAM" id="SSF49265">
    <property type="entry name" value="Fibronectin type III"/>
    <property type="match status" value="2"/>
</dbReference>
<comment type="caution">
    <text evidence="5">The sequence shown here is derived from an EMBL/GenBank/DDBJ whole genome shotgun (WGS) entry which is preliminary data.</text>
</comment>
<protein>
    <recommendedName>
        <fullName evidence="4">Fibronectin type-III domain-containing protein</fullName>
    </recommendedName>
</protein>
<evidence type="ECO:0000313" key="5">
    <source>
        <dbReference type="EMBL" id="MDG3587029.1"/>
    </source>
</evidence>
<feature type="domain" description="Fibronectin type-III" evidence="4">
    <location>
        <begin position="171"/>
        <end position="260"/>
    </location>
</feature>
<dbReference type="InterPro" id="IPR008979">
    <property type="entry name" value="Galactose-bd-like_sf"/>
</dbReference>
<feature type="domain" description="Fibronectin type-III" evidence="4">
    <location>
        <begin position="266"/>
        <end position="355"/>
    </location>
</feature>
<dbReference type="SMART" id="SM00060">
    <property type="entry name" value="FN3"/>
    <property type="match status" value="3"/>
</dbReference>
<dbReference type="CDD" id="cd00063">
    <property type="entry name" value="FN3"/>
    <property type="match status" value="3"/>
</dbReference>
<dbReference type="Proteomes" id="UP001153642">
    <property type="component" value="Unassembled WGS sequence"/>
</dbReference>
<keyword evidence="6" id="KW-1185">Reference proteome</keyword>
<evidence type="ECO:0000256" key="2">
    <source>
        <dbReference type="SAM" id="Coils"/>
    </source>
</evidence>
<evidence type="ECO:0000259" key="4">
    <source>
        <dbReference type="PROSITE" id="PS50853"/>
    </source>
</evidence>
<proteinExistence type="predicted"/>
<name>A0ABT6FUT0_9FLAO</name>
<dbReference type="InterPro" id="IPR036116">
    <property type="entry name" value="FN3_sf"/>
</dbReference>